<evidence type="ECO:0008006" key="5">
    <source>
        <dbReference type="Google" id="ProtNLM"/>
    </source>
</evidence>
<sequence length="212" mass="23065">MALYYSHETSSNPNVGDMKNPSFNRKPLEGGYPQGDCDKVTVLDLLKSLIEEHRENVNIIGHSAGGWVASKVAMLGLQMKTRKARDLSGVVSILYMGAFVIPVGKSIHSLFQPKAEHTKQGVMGLETKTTTTSPVITSVLTNDALSVLPCAYLVLGNNLTTPKEYQEGIVALHSQKTGPLTMYRCPAGHSLHLSWTEGLADIVRDFARKIEG</sequence>
<dbReference type="Gene3D" id="3.40.50.1820">
    <property type="entry name" value="alpha/beta hydrolase"/>
    <property type="match status" value="1"/>
</dbReference>
<evidence type="ECO:0000313" key="4">
    <source>
        <dbReference type="Proteomes" id="UP000800093"/>
    </source>
</evidence>
<accession>A0A9P4K5I8</accession>
<keyword evidence="2" id="KW-1133">Transmembrane helix</keyword>
<comment type="caution">
    <text evidence="3">The sequence shown here is derived from an EMBL/GenBank/DDBJ whole genome shotgun (WGS) entry which is preliminary data.</text>
</comment>
<evidence type="ECO:0000313" key="3">
    <source>
        <dbReference type="EMBL" id="KAF2262523.1"/>
    </source>
</evidence>
<dbReference type="Proteomes" id="UP000800093">
    <property type="component" value="Unassembled WGS sequence"/>
</dbReference>
<feature type="transmembrane region" description="Helical" evidence="2">
    <location>
        <begin position="87"/>
        <end position="104"/>
    </location>
</feature>
<evidence type="ECO:0000256" key="1">
    <source>
        <dbReference type="SAM" id="MobiDB-lite"/>
    </source>
</evidence>
<gene>
    <name evidence="3" type="ORF">CC78DRAFT_606020</name>
</gene>
<dbReference type="AlphaFoldDB" id="A0A9P4K5I8"/>
<feature type="region of interest" description="Disordered" evidence="1">
    <location>
        <begin position="1"/>
        <end position="32"/>
    </location>
</feature>
<reference evidence="4" key="1">
    <citation type="journal article" date="2020" name="Stud. Mycol.">
        <title>101 Dothideomycetes genomes: A test case for predicting lifestyles and emergence of pathogens.</title>
        <authorList>
            <person name="Haridas S."/>
            <person name="Albert R."/>
            <person name="Binder M."/>
            <person name="Bloem J."/>
            <person name="LaButti K."/>
            <person name="Salamov A."/>
            <person name="Andreopoulos B."/>
            <person name="Baker S."/>
            <person name="Barry K."/>
            <person name="Bills G."/>
            <person name="Bluhm B."/>
            <person name="Cannon C."/>
            <person name="Castanera R."/>
            <person name="Culley D."/>
            <person name="Daum C."/>
            <person name="Ezra D."/>
            <person name="Gonzalez J."/>
            <person name="Henrissat B."/>
            <person name="Kuo A."/>
            <person name="Liang C."/>
            <person name="Lipzen A."/>
            <person name="Lutzoni F."/>
            <person name="Magnuson J."/>
            <person name="Mondo S."/>
            <person name="Nolan M."/>
            <person name="Ohm R."/>
            <person name="Pangilinan J."/>
            <person name="Park H.-J."/>
            <person name="Ramirez L."/>
            <person name="Alfaro M."/>
            <person name="Sun H."/>
            <person name="Tritt A."/>
            <person name="Yoshinaga Y."/>
            <person name="Zwiers L.-H."/>
            <person name="Turgeon B."/>
            <person name="Goodwin S."/>
            <person name="Spatafora J."/>
            <person name="Crous P."/>
            <person name="Grigoriev I."/>
        </authorList>
    </citation>
    <scope>NUCLEOTIDE SEQUENCE [LARGE SCALE GENOMIC DNA]</scope>
    <source>
        <strain evidence="4">CBS 304.66</strain>
    </source>
</reference>
<keyword evidence="2" id="KW-0812">Transmembrane</keyword>
<dbReference type="PANTHER" id="PTHR37017:SF11">
    <property type="entry name" value="ESTERASE_LIPASE_THIOESTERASE DOMAIN-CONTAINING PROTEIN"/>
    <property type="match status" value="1"/>
</dbReference>
<evidence type="ECO:0000256" key="2">
    <source>
        <dbReference type="SAM" id="Phobius"/>
    </source>
</evidence>
<dbReference type="InterPro" id="IPR029058">
    <property type="entry name" value="AB_hydrolase_fold"/>
</dbReference>
<name>A0A9P4K5I8_9PLEO</name>
<dbReference type="OrthoDB" id="1263307at2759"/>
<keyword evidence="4" id="KW-1185">Reference proteome</keyword>
<dbReference type="EMBL" id="ML986639">
    <property type="protein sequence ID" value="KAF2262523.1"/>
    <property type="molecule type" value="Genomic_DNA"/>
</dbReference>
<protein>
    <recommendedName>
        <fullName evidence="5">AB hydrolase-1 domain-containing protein</fullName>
    </recommendedName>
</protein>
<dbReference type="PANTHER" id="PTHR37017">
    <property type="entry name" value="AB HYDROLASE-1 DOMAIN-CONTAINING PROTEIN-RELATED"/>
    <property type="match status" value="1"/>
</dbReference>
<dbReference type="InterPro" id="IPR052897">
    <property type="entry name" value="Sec-Metab_Biosynth_Hydrolase"/>
</dbReference>
<organism evidence="3 4">
    <name type="scientific">Lojkania enalia</name>
    <dbReference type="NCBI Taxonomy" id="147567"/>
    <lineage>
        <taxon>Eukaryota</taxon>
        <taxon>Fungi</taxon>
        <taxon>Dikarya</taxon>
        <taxon>Ascomycota</taxon>
        <taxon>Pezizomycotina</taxon>
        <taxon>Dothideomycetes</taxon>
        <taxon>Pleosporomycetidae</taxon>
        <taxon>Pleosporales</taxon>
        <taxon>Pleosporales incertae sedis</taxon>
        <taxon>Lojkania</taxon>
    </lineage>
</organism>
<proteinExistence type="predicted"/>
<keyword evidence="2" id="KW-0472">Membrane</keyword>
<dbReference type="SUPFAM" id="SSF53474">
    <property type="entry name" value="alpha/beta-Hydrolases"/>
    <property type="match status" value="1"/>
</dbReference>